<evidence type="ECO:0000313" key="3">
    <source>
        <dbReference type="Proteomes" id="UP001443914"/>
    </source>
</evidence>
<name>A0AAW1KV68_SAPOF</name>
<proteinExistence type="predicted"/>
<dbReference type="EMBL" id="JBDFQZ010000005">
    <property type="protein sequence ID" value="KAK9723939.1"/>
    <property type="molecule type" value="Genomic_DNA"/>
</dbReference>
<dbReference type="PANTHER" id="PTHR34222:SF99">
    <property type="entry name" value="PROTEIN, PUTATIVE-RELATED"/>
    <property type="match status" value="1"/>
</dbReference>
<sequence length="348" mass="39390">MTSDTSMDSTANNTANMYEDSYYLAPGDNGNLQLVSTPFDGKHYLNWSMAVKMTLISKNKYCFVSGACIRVDYTVLRWLMLSISPTITYHMMYLRKSMVHIEQNGQPIVRYFGKLKSIWEDLSSLDPLPECECNAPKACTCNVLKKIVDKDNKNRLLDFLMGLDGVYEVVSDQILATIPLLTVNQAFFKIQQIKMQKNVHNKVFDTRENNGHDSEQVCWPSSASDSLQGSYVHSVGNRNGKRGKTPLKCDYCGKKGHTRAYCFKLKAYNRMAAHVEETHYNAEETSLGAENVYEADPKSSGTNNLLSAKPHPVQAAITYHAPFMPSIRNQRERGSYTKVKWDMKLVSL</sequence>
<feature type="domain" description="Retrotransposon Copia-like N-terminal" evidence="1">
    <location>
        <begin position="28"/>
        <end position="68"/>
    </location>
</feature>
<gene>
    <name evidence="2" type="ORF">RND81_05G035400</name>
</gene>
<evidence type="ECO:0000313" key="2">
    <source>
        <dbReference type="EMBL" id="KAK9723939.1"/>
    </source>
</evidence>
<dbReference type="InterPro" id="IPR029472">
    <property type="entry name" value="Copia-like_N"/>
</dbReference>
<dbReference type="Pfam" id="PF14244">
    <property type="entry name" value="Retrotran_gag_3"/>
    <property type="match status" value="1"/>
</dbReference>
<dbReference type="AlphaFoldDB" id="A0AAW1KV68"/>
<dbReference type="Proteomes" id="UP001443914">
    <property type="component" value="Unassembled WGS sequence"/>
</dbReference>
<accession>A0AAW1KV68</accession>
<reference evidence="2" key="1">
    <citation type="submission" date="2024-03" db="EMBL/GenBank/DDBJ databases">
        <title>WGS assembly of Saponaria officinalis var. Norfolk2.</title>
        <authorList>
            <person name="Jenkins J."/>
            <person name="Shu S."/>
            <person name="Grimwood J."/>
            <person name="Barry K."/>
            <person name="Goodstein D."/>
            <person name="Schmutz J."/>
            <person name="Leebens-Mack J."/>
            <person name="Osbourn A."/>
        </authorList>
    </citation>
    <scope>NUCLEOTIDE SEQUENCE [LARGE SCALE GENOMIC DNA]</scope>
    <source>
        <strain evidence="2">JIC</strain>
    </source>
</reference>
<protein>
    <recommendedName>
        <fullName evidence="1">Retrotransposon Copia-like N-terminal domain-containing protein</fullName>
    </recommendedName>
</protein>
<evidence type="ECO:0000259" key="1">
    <source>
        <dbReference type="Pfam" id="PF14244"/>
    </source>
</evidence>
<keyword evidence="3" id="KW-1185">Reference proteome</keyword>
<comment type="caution">
    <text evidence="2">The sequence shown here is derived from an EMBL/GenBank/DDBJ whole genome shotgun (WGS) entry which is preliminary data.</text>
</comment>
<organism evidence="2 3">
    <name type="scientific">Saponaria officinalis</name>
    <name type="common">Common soapwort</name>
    <name type="synonym">Lychnis saponaria</name>
    <dbReference type="NCBI Taxonomy" id="3572"/>
    <lineage>
        <taxon>Eukaryota</taxon>
        <taxon>Viridiplantae</taxon>
        <taxon>Streptophyta</taxon>
        <taxon>Embryophyta</taxon>
        <taxon>Tracheophyta</taxon>
        <taxon>Spermatophyta</taxon>
        <taxon>Magnoliopsida</taxon>
        <taxon>eudicotyledons</taxon>
        <taxon>Gunneridae</taxon>
        <taxon>Pentapetalae</taxon>
        <taxon>Caryophyllales</taxon>
        <taxon>Caryophyllaceae</taxon>
        <taxon>Caryophylleae</taxon>
        <taxon>Saponaria</taxon>
    </lineage>
</organism>
<dbReference type="PANTHER" id="PTHR34222">
    <property type="entry name" value="GAG_PRE-INTEGRS DOMAIN-CONTAINING PROTEIN"/>
    <property type="match status" value="1"/>
</dbReference>